<dbReference type="AlphaFoldDB" id="A0AAV6XH48"/>
<keyword evidence="1" id="KW-0175">Coiled coil</keyword>
<comment type="caution">
    <text evidence="3">The sequence shown here is derived from an EMBL/GenBank/DDBJ whole genome shotgun (WGS) entry which is preliminary data.</text>
</comment>
<evidence type="ECO:0008006" key="5">
    <source>
        <dbReference type="Google" id="ProtNLM"/>
    </source>
</evidence>
<feature type="compositionally biased region" description="Polar residues" evidence="2">
    <location>
        <begin position="266"/>
        <end position="288"/>
    </location>
</feature>
<evidence type="ECO:0000313" key="4">
    <source>
        <dbReference type="Proteomes" id="UP000826271"/>
    </source>
</evidence>
<dbReference type="InterPro" id="IPR004252">
    <property type="entry name" value="Probable_transposase_24"/>
</dbReference>
<dbReference type="Proteomes" id="UP000826271">
    <property type="component" value="Unassembled WGS sequence"/>
</dbReference>
<dbReference type="PANTHER" id="PTHR33499:SF11">
    <property type="entry name" value="NO APICAL MERISTEM-ASSOCIATED C-TERMINAL DOMAIN-CONTAINING PROTEIN"/>
    <property type="match status" value="1"/>
</dbReference>
<sequence length="641" mass="72732">MEVSGFLIRTYKAEILGITLEEASELELHDVGQIKQFSEWFKKHFGKHWQLVQRAQHRHLWELPELDIEDDCNVNQTHAINPIQQFESTGVSQVVEGAILTNLVREDVEPVIIDENTYQKIRHTRHLQDEDDEEIPNEEGYISENYVEDEEDYIDEDSESIELESDDDDLRPGGSGLKKIRNMRSSKTVVNSSSTTAIKRKLLSSLSSHSVSLGKNMPSRALQSDLEQEAGGLKRIRLMQSDPQCGTGKIVRSSRTSPSREPSRIQLRNESGTSPGQDICTSIGSMGATQDRDSSSPLNSATPGHTDDEIETSIDQNATGFTGSSVARGCKLDREVKKHGKYKIVFTLGEYYSMEHESSFADGLGIVIKHNAQIQGVNRWRQVPVENKEVCLARLHGWSTDERVNKVVNYRLQTAYTRWRNTLHTAYKKLVDKGISPRKVCPREDLSMAKWQAACDFIDDEKFQRKSRINSNNRSKLSYNHTSGKMAMISRYRRTVKKSKVVLWRDTHISKKNGAQFVNSVAQSLHDKMITKQSQPVNEDEEPPSEEAILESTLGRRSGYIKGMGHGVEVVQGQQSSSYMVENTELKEKLEEQKKTLEVQRIALDEQKKEMDACKEQHSQEIDALKAQMAKMEKLLHTIIG</sequence>
<keyword evidence="4" id="KW-1185">Reference proteome</keyword>
<dbReference type="PANTHER" id="PTHR33499">
    <property type="entry name" value="OS12G0282400 PROTEIN-RELATED"/>
    <property type="match status" value="1"/>
</dbReference>
<dbReference type="EMBL" id="WHWC01000005">
    <property type="protein sequence ID" value="KAG8382311.1"/>
    <property type="molecule type" value="Genomic_DNA"/>
</dbReference>
<feature type="coiled-coil region" evidence="1">
    <location>
        <begin position="580"/>
        <end position="635"/>
    </location>
</feature>
<accession>A0AAV6XH48</accession>
<evidence type="ECO:0000256" key="2">
    <source>
        <dbReference type="SAM" id="MobiDB-lite"/>
    </source>
</evidence>
<gene>
    <name evidence="3" type="ORF">BUALT_Bualt05G0063700</name>
</gene>
<reference evidence="3" key="1">
    <citation type="submission" date="2019-10" db="EMBL/GenBank/DDBJ databases">
        <authorList>
            <person name="Zhang R."/>
            <person name="Pan Y."/>
            <person name="Wang J."/>
            <person name="Ma R."/>
            <person name="Yu S."/>
        </authorList>
    </citation>
    <scope>NUCLEOTIDE SEQUENCE</scope>
    <source>
        <strain evidence="3">LA-IB0</strain>
        <tissue evidence="3">Leaf</tissue>
    </source>
</reference>
<name>A0AAV6XH48_9LAMI</name>
<proteinExistence type="predicted"/>
<feature type="region of interest" description="Disordered" evidence="2">
    <location>
        <begin position="238"/>
        <end position="319"/>
    </location>
</feature>
<dbReference type="Pfam" id="PF03004">
    <property type="entry name" value="Transposase_24"/>
    <property type="match status" value="1"/>
</dbReference>
<organism evidence="3 4">
    <name type="scientific">Buddleja alternifolia</name>
    <dbReference type="NCBI Taxonomy" id="168488"/>
    <lineage>
        <taxon>Eukaryota</taxon>
        <taxon>Viridiplantae</taxon>
        <taxon>Streptophyta</taxon>
        <taxon>Embryophyta</taxon>
        <taxon>Tracheophyta</taxon>
        <taxon>Spermatophyta</taxon>
        <taxon>Magnoliopsida</taxon>
        <taxon>eudicotyledons</taxon>
        <taxon>Gunneridae</taxon>
        <taxon>Pentapetalae</taxon>
        <taxon>asterids</taxon>
        <taxon>lamiids</taxon>
        <taxon>Lamiales</taxon>
        <taxon>Scrophulariaceae</taxon>
        <taxon>Buddlejeae</taxon>
        <taxon>Buddleja</taxon>
    </lineage>
</organism>
<protein>
    <recommendedName>
        <fullName evidence="5">Transposase, Ptta/En/Spm</fullName>
    </recommendedName>
</protein>
<evidence type="ECO:0000313" key="3">
    <source>
        <dbReference type="EMBL" id="KAG8382311.1"/>
    </source>
</evidence>
<evidence type="ECO:0000256" key="1">
    <source>
        <dbReference type="SAM" id="Coils"/>
    </source>
</evidence>